<organism evidence="7 8">
    <name type="scientific">Prosthecodimorpha staleyi</name>
    <dbReference type="NCBI Taxonomy" id="2840188"/>
    <lineage>
        <taxon>Bacteria</taxon>
        <taxon>Pseudomonadati</taxon>
        <taxon>Pseudomonadota</taxon>
        <taxon>Alphaproteobacteria</taxon>
        <taxon>Hyphomicrobiales</taxon>
        <taxon>Ancalomicrobiaceae</taxon>
        <taxon>Prosthecodimorpha</taxon>
    </lineage>
</organism>
<dbReference type="NCBIfam" id="TIGR02467">
    <property type="entry name" value="CbiE"/>
    <property type="match status" value="1"/>
</dbReference>
<dbReference type="AlphaFoldDB" id="A0A947GF72"/>
<dbReference type="InterPro" id="IPR035996">
    <property type="entry name" value="4pyrrol_Methylase_sf"/>
</dbReference>
<dbReference type="SUPFAM" id="SSF53335">
    <property type="entry name" value="S-adenosyl-L-methionine-dependent methyltransferases"/>
    <property type="match status" value="1"/>
</dbReference>
<evidence type="ECO:0000256" key="4">
    <source>
        <dbReference type="ARBA" id="ARBA00022679"/>
    </source>
</evidence>
<dbReference type="InterPro" id="IPR014008">
    <property type="entry name" value="Cbl_synth_MTase_CbiT"/>
</dbReference>
<evidence type="ECO:0000256" key="2">
    <source>
        <dbReference type="ARBA" id="ARBA00022573"/>
    </source>
</evidence>
<dbReference type="InterPro" id="IPR014776">
    <property type="entry name" value="4pyrrole_Mease_sub2"/>
</dbReference>
<dbReference type="PANTHER" id="PTHR43182">
    <property type="entry name" value="COBALT-PRECORRIN-6B C(15)-METHYLTRANSFERASE (DECARBOXYLATING)"/>
    <property type="match status" value="1"/>
</dbReference>
<dbReference type="Pfam" id="PF00590">
    <property type="entry name" value="TP_methylase"/>
    <property type="match status" value="1"/>
</dbReference>
<dbReference type="PIRSF" id="PIRSF036428">
    <property type="entry name" value="CobL"/>
    <property type="match status" value="1"/>
</dbReference>
<protein>
    <submittedName>
        <fullName evidence="7">Precorrin-6y C5,15-methyltransferase (Decarboxylating) subunit CbiE</fullName>
    </submittedName>
</protein>
<dbReference type="InterPro" id="IPR000878">
    <property type="entry name" value="4pyrrol_Mease"/>
</dbReference>
<dbReference type="InterPro" id="IPR012818">
    <property type="entry name" value="CbiE"/>
</dbReference>
<dbReference type="NCBIfam" id="TIGR02469">
    <property type="entry name" value="CbiT"/>
    <property type="match status" value="1"/>
</dbReference>
<dbReference type="Proteomes" id="UP000766595">
    <property type="component" value="Unassembled WGS sequence"/>
</dbReference>
<evidence type="ECO:0000313" key="8">
    <source>
        <dbReference type="Proteomes" id="UP000766595"/>
    </source>
</evidence>
<dbReference type="GO" id="GO:0032259">
    <property type="term" value="P:methylation"/>
    <property type="evidence" value="ECO:0007669"/>
    <property type="project" value="UniProtKB-KW"/>
</dbReference>
<dbReference type="SUPFAM" id="SSF53790">
    <property type="entry name" value="Tetrapyrrole methylase"/>
    <property type="match status" value="1"/>
</dbReference>
<name>A0A947GF72_9HYPH</name>
<keyword evidence="8" id="KW-1185">Reference proteome</keyword>
<evidence type="ECO:0000256" key="3">
    <source>
        <dbReference type="ARBA" id="ARBA00022603"/>
    </source>
</evidence>
<dbReference type="GO" id="GO:0009236">
    <property type="term" value="P:cobalamin biosynthetic process"/>
    <property type="evidence" value="ECO:0007669"/>
    <property type="project" value="UniProtKB-KW"/>
</dbReference>
<accession>A0A947GF72</accession>
<feature type="domain" description="Tetrapyrrole methylase" evidence="6">
    <location>
        <begin position="22"/>
        <end position="213"/>
    </location>
</feature>
<reference evidence="7 8" key="1">
    <citation type="submission" date="2021-06" db="EMBL/GenBank/DDBJ databases">
        <authorList>
            <person name="Grouzdev D.S."/>
            <person name="Koziaeva V."/>
        </authorList>
    </citation>
    <scope>NUCLEOTIDE SEQUENCE [LARGE SCALE GENOMIC DNA]</scope>
    <source>
        <strain evidence="7 8">22</strain>
    </source>
</reference>
<gene>
    <name evidence="7" type="primary">cbiE</name>
    <name evidence="7" type="ORF">KL771_25450</name>
</gene>
<proteinExistence type="predicted"/>
<dbReference type="GO" id="GO:0008276">
    <property type="term" value="F:protein methyltransferase activity"/>
    <property type="evidence" value="ECO:0007669"/>
    <property type="project" value="InterPro"/>
</dbReference>
<evidence type="ECO:0000256" key="5">
    <source>
        <dbReference type="ARBA" id="ARBA00022691"/>
    </source>
</evidence>
<dbReference type="EMBL" id="JAHHZF010000015">
    <property type="protein sequence ID" value="MBT9292832.1"/>
    <property type="molecule type" value="Genomic_DNA"/>
</dbReference>
<keyword evidence="4" id="KW-0808">Transferase</keyword>
<dbReference type="InterPro" id="IPR006365">
    <property type="entry name" value="Cbl_synth_CobL"/>
</dbReference>
<dbReference type="Gene3D" id="3.40.50.150">
    <property type="entry name" value="Vaccinia Virus protein VP39"/>
    <property type="match status" value="1"/>
</dbReference>
<dbReference type="InterPro" id="IPR029063">
    <property type="entry name" value="SAM-dependent_MTases_sf"/>
</dbReference>
<dbReference type="Gene3D" id="3.30.950.10">
    <property type="entry name" value="Methyltransferase, Cobalt-precorrin-4 Transmethylase, Domain 2"/>
    <property type="match status" value="1"/>
</dbReference>
<dbReference type="InterPro" id="IPR050714">
    <property type="entry name" value="Cobalamin_biosynth_MTase"/>
</dbReference>
<evidence type="ECO:0000259" key="6">
    <source>
        <dbReference type="Pfam" id="PF00590"/>
    </source>
</evidence>
<comment type="caution">
    <text evidence="7">The sequence shown here is derived from an EMBL/GenBank/DDBJ whole genome shotgun (WGS) entry which is preliminary data.</text>
</comment>
<dbReference type="Pfam" id="PF01135">
    <property type="entry name" value="PCMT"/>
    <property type="match status" value="1"/>
</dbReference>
<keyword evidence="2" id="KW-0169">Cobalamin biosynthesis</keyword>
<dbReference type="CDD" id="cd11644">
    <property type="entry name" value="Precorrin-6Y-MT"/>
    <property type="match status" value="1"/>
</dbReference>
<dbReference type="Gene3D" id="3.40.1010.10">
    <property type="entry name" value="Cobalt-precorrin-4 Transmethylase, Domain 1"/>
    <property type="match status" value="1"/>
</dbReference>
<dbReference type="PANTHER" id="PTHR43182:SF1">
    <property type="entry name" value="COBALT-PRECORRIN-7 C(5)-METHYLTRANSFERASE"/>
    <property type="match status" value="1"/>
</dbReference>
<evidence type="ECO:0000313" key="7">
    <source>
        <dbReference type="EMBL" id="MBT9292832.1"/>
    </source>
</evidence>
<keyword evidence="5" id="KW-0949">S-adenosyl-L-methionine</keyword>
<keyword evidence="3" id="KW-0489">Methyltransferase</keyword>
<sequence>MALHAAPGRGRPVSEATPGRWLTLIGLGEDGLDGLAPTARRLLADAELVVGGARHLRLAGLDPDRPAGSGPQCRAWPSPLTDAIPDILAWRGRRVVVLASGDPFHYGVGATLAAHVPADEMLCLPAPSAFALAAARLGWGQQDCTLLSLHGRSFERIIPALQPGTRILALSWDGTTPGRIAATLAARGLGDTRLTVLECLGGPRERIRTTTAAGFDLDGVDPLNTVALEVVAGPGAWIVPRTAGLPDVAFESDGQITKREIRAVTLSALAPRRGELLWDVGAGSGSVGIEWMLADPSLAAIAIEPRRDRAARIARNAAALGVPGLNIVDGAAPAALDGLPAPDAIFVGGGATADGVIEACLAALKPGGRLVVNGVTLEAQARLSDERRRRGGELVMLQVARAEPLGGFLGWRPAMPVVQWRMEKP</sequence>
<evidence type="ECO:0000256" key="1">
    <source>
        <dbReference type="ARBA" id="ARBA00004953"/>
    </source>
</evidence>
<comment type="pathway">
    <text evidence="1">Cofactor biosynthesis; adenosylcobalamin biosynthesis.</text>
</comment>
<dbReference type="InterPro" id="IPR014777">
    <property type="entry name" value="4pyrrole_Mease_sub1"/>
</dbReference>